<dbReference type="EMBL" id="CZAE01000008">
    <property type="protein sequence ID" value="CUP15985.1"/>
    <property type="molecule type" value="Genomic_DNA"/>
</dbReference>
<name>A0A174L2F2_9BACE</name>
<gene>
    <name evidence="2" type="ORF">BFLFYP10_04733</name>
    <name evidence="1" type="ORF">ERS852461_01974</name>
</gene>
<dbReference type="Pfam" id="PF17170">
    <property type="entry name" value="DUF5128"/>
    <property type="match status" value="1"/>
</dbReference>
<evidence type="ECO:0000313" key="1">
    <source>
        <dbReference type="EMBL" id="CUP15985.1"/>
    </source>
</evidence>
<evidence type="ECO:0008006" key="4">
    <source>
        <dbReference type="Google" id="ProtNLM"/>
    </source>
</evidence>
<protein>
    <recommendedName>
        <fullName evidence="4">6-bladed beta-propeller</fullName>
    </recommendedName>
</protein>
<organism evidence="1 3">
    <name type="scientific">Bacteroides faecis</name>
    <dbReference type="NCBI Taxonomy" id="674529"/>
    <lineage>
        <taxon>Bacteria</taxon>
        <taxon>Pseudomonadati</taxon>
        <taxon>Bacteroidota</taxon>
        <taxon>Bacteroidia</taxon>
        <taxon>Bacteroidales</taxon>
        <taxon>Bacteroidaceae</taxon>
        <taxon>Bacteroides</taxon>
    </lineage>
</organism>
<reference evidence="1 3" key="1">
    <citation type="submission" date="2015-09" db="EMBL/GenBank/DDBJ databases">
        <authorList>
            <consortium name="Pathogen Informatics"/>
        </authorList>
    </citation>
    <scope>NUCLEOTIDE SEQUENCE [LARGE SCALE GENOMIC DNA]</scope>
    <source>
        <strain evidence="1 3">2789STDY5834846</strain>
    </source>
</reference>
<accession>A0A174L2F2</accession>
<sequence length="166" mass="18803">MRTVSLITLSILICACSVNNKNLPDGIEVIPVEIDEVSQDASSFLEKIEIVPLETNDSSIFHRCNKVIYDQSSDLFAIYTSDQIVFTFSGNGQYIANSKKMKGQGPEDYVMVLDINFNPYLKGIDLLNPYGTIYTYSPTFELLAKRKFKPEFPLEYLMALDAENYI</sequence>
<reference evidence="2" key="2">
    <citation type="submission" date="2019-11" db="EMBL/GenBank/DDBJ databases">
        <authorList>
            <person name="Feng L."/>
        </authorList>
    </citation>
    <scope>NUCLEOTIDE SEQUENCE</scope>
    <source>
        <strain evidence="2">BfaecisLFYP10</strain>
    </source>
</reference>
<evidence type="ECO:0000313" key="3">
    <source>
        <dbReference type="Proteomes" id="UP000095606"/>
    </source>
</evidence>
<evidence type="ECO:0000313" key="2">
    <source>
        <dbReference type="EMBL" id="VYT54390.1"/>
    </source>
</evidence>
<dbReference type="AlphaFoldDB" id="A0A174L2F2"/>
<dbReference type="PROSITE" id="PS51257">
    <property type="entry name" value="PROKAR_LIPOPROTEIN"/>
    <property type="match status" value="1"/>
</dbReference>
<dbReference type="EMBL" id="CACRSZ010000099">
    <property type="protein sequence ID" value="VYT54390.1"/>
    <property type="molecule type" value="Genomic_DNA"/>
</dbReference>
<dbReference type="Proteomes" id="UP000095606">
    <property type="component" value="Unassembled WGS sequence"/>
</dbReference>
<proteinExistence type="predicted"/>
<accession>A0A6N2XL28</accession>